<feature type="transmembrane region" description="Helical" evidence="3">
    <location>
        <begin position="36"/>
        <end position="59"/>
    </location>
</feature>
<keyword evidence="5" id="KW-1185">Reference proteome</keyword>
<accession>A0A9K3D0N4</accession>
<evidence type="ECO:0000313" key="5">
    <source>
        <dbReference type="Proteomes" id="UP000265618"/>
    </source>
</evidence>
<evidence type="ECO:0000256" key="1">
    <source>
        <dbReference type="ARBA" id="ARBA00022741"/>
    </source>
</evidence>
<dbReference type="Proteomes" id="UP000265618">
    <property type="component" value="Unassembled WGS sequence"/>
</dbReference>
<evidence type="ECO:0000313" key="4">
    <source>
        <dbReference type="EMBL" id="GIQ85450.1"/>
    </source>
</evidence>
<name>A0A9K3D0N4_9EUKA</name>
<dbReference type="PANTHER" id="PTHR24072">
    <property type="entry name" value="RHO FAMILY GTPASE"/>
    <property type="match status" value="1"/>
</dbReference>
<evidence type="ECO:0000256" key="2">
    <source>
        <dbReference type="ARBA" id="ARBA00023134"/>
    </source>
</evidence>
<dbReference type="InterPro" id="IPR001806">
    <property type="entry name" value="Small_GTPase"/>
</dbReference>
<dbReference type="GO" id="GO:0007264">
    <property type="term" value="P:small GTPase-mediated signal transduction"/>
    <property type="evidence" value="ECO:0007669"/>
    <property type="project" value="InterPro"/>
</dbReference>
<keyword evidence="1" id="KW-0547">Nucleotide-binding</keyword>
<sequence>MSDGYSSEEQCPPEVVFEYADAPPVSEEEAYRKYKLFRILVLVYSGAVWLDGYCINLVFSTLEMPGMGYGPHFTAFPLVKCVMLGNNADQVALLQRHKGLSTNSNPPDLFETYESTMDIDPHGQVRYSVWITASDEDYDRLRPLSYPATDVFMILYSLDNPASLDEITQRWYREAPLS</sequence>
<keyword evidence="3" id="KW-1133">Transmembrane helix</keyword>
<organism evidence="4 5">
    <name type="scientific">Kipferlia bialata</name>
    <dbReference type="NCBI Taxonomy" id="797122"/>
    <lineage>
        <taxon>Eukaryota</taxon>
        <taxon>Metamonada</taxon>
        <taxon>Carpediemonas-like organisms</taxon>
        <taxon>Kipferlia</taxon>
    </lineage>
</organism>
<dbReference type="GO" id="GO:0005525">
    <property type="term" value="F:GTP binding"/>
    <property type="evidence" value="ECO:0007669"/>
    <property type="project" value="UniProtKB-KW"/>
</dbReference>
<gene>
    <name evidence="4" type="ORF">KIPB_007117</name>
</gene>
<dbReference type="SUPFAM" id="SSF52540">
    <property type="entry name" value="P-loop containing nucleoside triphosphate hydrolases"/>
    <property type="match status" value="1"/>
</dbReference>
<dbReference type="InterPro" id="IPR003578">
    <property type="entry name" value="Small_GTPase_Rho"/>
</dbReference>
<dbReference type="Pfam" id="PF00071">
    <property type="entry name" value="Ras"/>
    <property type="match status" value="1"/>
</dbReference>
<comment type="caution">
    <text evidence="4">The sequence shown here is derived from an EMBL/GenBank/DDBJ whole genome shotgun (WGS) entry which is preliminary data.</text>
</comment>
<proteinExistence type="predicted"/>
<keyword evidence="3" id="KW-0472">Membrane</keyword>
<dbReference type="Gene3D" id="3.40.50.300">
    <property type="entry name" value="P-loop containing nucleotide triphosphate hydrolases"/>
    <property type="match status" value="1"/>
</dbReference>
<protein>
    <submittedName>
        <fullName evidence="4">Small GTPase superfamily, Rho type</fullName>
    </submittedName>
</protein>
<keyword evidence="3" id="KW-0812">Transmembrane</keyword>
<dbReference type="EMBL" id="BDIP01001948">
    <property type="protein sequence ID" value="GIQ85450.1"/>
    <property type="molecule type" value="Genomic_DNA"/>
</dbReference>
<dbReference type="OrthoDB" id="8830751at2759"/>
<dbReference type="InterPro" id="IPR027417">
    <property type="entry name" value="P-loop_NTPase"/>
</dbReference>
<dbReference type="AlphaFoldDB" id="A0A9K3D0N4"/>
<evidence type="ECO:0000256" key="3">
    <source>
        <dbReference type="SAM" id="Phobius"/>
    </source>
</evidence>
<dbReference type="SMART" id="SM00174">
    <property type="entry name" value="RHO"/>
    <property type="match status" value="1"/>
</dbReference>
<keyword evidence="2" id="KW-0342">GTP-binding</keyword>
<dbReference type="GO" id="GO:0003924">
    <property type="term" value="F:GTPase activity"/>
    <property type="evidence" value="ECO:0007669"/>
    <property type="project" value="InterPro"/>
</dbReference>
<reference evidence="4 5" key="1">
    <citation type="journal article" date="2018" name="PLoS ONE">
        <title>The draft genome of Kipferlia bialata reveals reductive genome evolution in fornicate parasites.</title>
        <authorList>
            <person name="Tanifuji G."/>
            <person name="Takabayashi S."/>
            <person name="Kume K."/>
            <person name="Takagi M."/>
            <person name="Nakayama T."/>
            <person name="Kamikawa R."/>
            <person name="Inagaki Y."/>
            <person name="Hashimoto T."/>
        </authorList>
    </citation>
    <scope>NUCLEOTIDE SEQUENCE [LARGE SCALE GENOMIC DNA]</scope>
    <source>
        <strain evidence="4">NY0173</strain>
    </source>
</reference>